<evidence type="ECO:0000259" key="4">
    <source>
        <dbReference type="Pfam" id="PF03486"/>
    </source>
</evidence>
<evidence type="ECO:0000256" key="2">
    <source>
        <dbReference type="ARBA" id="ARBA00022630"/>
    </source>
</evidence>
<dbReference type="SUPFAM" id="SSF51905">
    <property type="entry name" value="FAD/NAD(P)-binding domain"/>
    <property type="match status" value="1"/>
</dbReference>
<dbReference type="Pfam" id="PF03486">
    <property type="entry name" value="HI0933_like"/>
    <property type="match status" value="1"/>
</dbReference>
<dbReference type="Proteomes" id="UP000184526">
    <property type="component" value="Unassembled WGS sequence"/>
</dbReference>
<dbReference type="NCBIfam" id="TIGR00275">
    <property type="entry name" value="aminoacetone oxidase family FAD-binding enzyme"/>
    <property type="match status" value="1"/>
</dbReference>
<dbReference type="AlphaFoldDB" id="A0A1M5YF84"/>
<dbReference type="InterPro" id="IPR004792">
    <property type="entry name" value="BaiN-like"/>
</dbReference>
<feature type="domain" description="RsdA/BaiN/AoA(So)-like Rossmann fold-like" evidence="4">
    <location>
        <begin position="4"/>
        <end position="405"/>
    </location>
</feature>
<dbReference type="EMBL" id="FQXP01000014">
    <property type="protein sequence ID" value="SHI10518.1"/>
    <property type="molecule type" value="Genomic_DNA"/>
</dbReference>
<dbReference type="PANTHER" id="PTHR42887">
    <property type="entry name" value="OS12G0638800 PROTEIN"/>
    <property type="match status" value="1"/>
</dbReference>
<dbReference type="InterPro" id="IPR023166">
    <property type="entry name" value="BaiN-like_dom_sf"/>
</dbReference>
<evidence type="ECO:0000256" key="1">
    <source>
        <dbReference type="ARBA" id="ARBA00001974"/>
    </source>
</evidence>
<dbReference type="Gene3D" id="1.10.8.260">
    <property type="entry name" value="HI0933 insert domain-like"/>
    <property type="match status" value="1"/>
</dbReference>
<dbReference type="InterPro" id="IPR057661">
    <property type="entry name" value="RsdA/BaiN/AoA(So)_Rossmann"/>
</dbReference>
<accession>A0A1M5YF84</accession>
<protein>
    <recommendedName>
        <fullName evidence="8">Flavoprotein, HI0933 family</fullName>
    </recommendedName>
</protein>
<dbReference type="OrthoDB" id="9773233at2"/>
<evidence type="ECO:0000259" key="5">
    <source>
        <dbReference type="Pfam" id="PF22780"/>
    </source>
</evidence>
<proteinExistence type="predicted"/>
<evidence type="ECO:0000313" key="6">
    <source>
        <dbReference type="EMBL" id="SHI10518.1"/>
    </source>
</evidence>
<evidence type="ECO:0000313" key="7">
    <source>
        <dbReference type="Proteomes" id="UP000184526"/>
    </source>
</evidence>
<organism evidence="6 7">
    <name type="scientific">Clostridium collagenovorans DSM 3089</name>
    <dbReference type="NCBI Taxonomy" id="1121306"/>
    <lineage>
        <taxon>Bacteria</taxon>
        <taxon>Bacillati</taxon>
        <taxon>Bacillota</taxon>
        <taxon>Clostridia</taxon>
        <taxon>Eubacteriales</taxon>
        <taxon>Clostridiaceae</taxon>
        <taxon>Clostridium</taxon>
    </lineage>
</organism>
<keyword evidence="3" id="KW-0274">FAD</keyword>
<dbReference type="SUPFAM" id="SSF160996">
    <property type="entry name" value="HI0933 insert domain-like"/>
    <property type="match status" value="1"/>
</dbReference>
<reference evidence="6 7" key="1">
    <citation type="submission" date="2016-11" db="EMBL/GenBank/DDBJ databases">
        <authorList>
            <person name="Jaros S."/>
            <person name="Januszkiewicz K."/>
            <person name="Wedrychowicz H."/>
        </authorList>
    </citation>
    <scope>NUCLEOTIDE SEQUENCE [LARGE SCALE GENOMIC DNA]</scope>
    <source>
        <strain evidence="6 7">DSM 3089</strain>
    </source>
</reference>
<name>A0A1M5YF84_9CLOT</name>
<evidence type="ECO:0000256" key="3">
    <source>
        <dbReference type="ARBA" id="ARBA00022827"/>
    </source>
</evidence>
<dbReference type="Gene3D" id="2.40.30.10">
    <property type="entry name" value="Translation factors"/>
    <property type="match status" value="1"/>
</dbReference>
<keyword evidence="2" id="KW-0285">Flavoprotein</keyword>
<keyword evidence="7" id="KW-1185">Reference proteome</keyword>
<dbReference type="InterPro" id="IPR055178">
    <property type="entry name" value="RsdA/BaiN/AoA(So)-like_dom"/>
</dbReference>
<dbReference type="RefSeq" id="WP_072832688.1">
    <property type="nucleotide sequence ID" value="NZ_FQXP01000014.1"/>
</dbReference>
<dbReference type="InterPro" id="IPR036188">
    <property type="entry name" value="FAD/NAD-bd_sf"/>
</dbReference>
<dbReference type="PANTHER" id="PTHR42887:SF2">
    <property type="entry name" value="OS12G0638800 PROTEIN"/>
    <property type="match status" value="1"/>
</dbReference>
<gene>
    <name evidence="6" type="ORF">SAMN02745196_02873</name>
</gene>
<dbReference type="Gene3D" id="3.50.50.60">
    <property type="entry name" value="FAD/NAD(P)-binding domain"/>
    <property type="match status" value="1"/>
</dbReference>
<evidence type="ECO:0008006" key="8">
    <source>
        <dbReference type="Google" id="ProtNLM"/>
    </source>
</evidence>
<comment type="cofactor">
    <cofactor evidence="1">
        <name>FAD</name>
        <dbReference type="ChEBI" id="CHEBI:57692"/>
    </cofactor>
</comment>
<dbReference type="PRINTS" id="PR00411">
    <property type="entry name" value="PNDRDTASEI"/>
</dbReference>
<sequence>MKYDVIVIGGGAAGIAAAITAKDAGCNVAILESTDRIGKKILTTGNGRCNISNEKADVTRYHSDNTDFFKDIISNFSYKDTIDFFASIGLHLKTLDSNKMYPLSLQASSVVDIFRMALEDKSIDIYFNSKVNKIENKNNVFKLHINEEIFTCDKLVLCTGGKSYPKTGSDGSGYKLATSLGHKITNLIPSIVQVRLNHDRLKALSGVKFDGVAKILVNDKLVQTEEGEILFTDYGISGPPILQLSRVASCSTLSKKNKVSLQVDLMPSMDEKALKTFIDNHLGTFGYRSIHDCFIGLINKKIIVPLLREAEVDDIHKPAWEVTWEEKCNMLKLLKSWTFEVTGTNTFNDAQVTAGGINTKDINPITLESKLVKNLYFAGEVLDVDGDCGGFNLHWCWASGIRVGKSVCNH</sequence>
<feature type="domain" description="RsdA/BaiN/AoA(So)-like insert" evidence="5">
    <location>
        <begin position="189"/>
        <end position="352"/>
    </location>
</feature>
<dbReference type="Pfam" id="PF22780">
    <property type="entry name" value="HI0933_like_1st"/>
    <property type="match status" value="1"/>
</dbReference>